<protein>
    <submittedName>
        <fullName evidence="1">Uncharacterized protein</fullName>
    </submittedName>
</protein>
<reference evidence="1 2" key="1">
    <citation type="submission" date="2022-12" db="EMBL/GenBank/DDBJ databases">
        <title>Chromosome-scale assembly of the Ensete ventricosum genome.</title>
        <authorList>
            <person name="Dussert Y."/>
            <person name="Stocks J."/>
            <person name="Wendawek A."/>
            <person name="Woldeyes F."/>
            <person name="Nichols R.A."/>
            <person name="Borrell J.S."/>
        </authorList>
    </citation>
    <scope>NUCLEOTIDE SEQUENCE [LARGE SCALE GENOMIC DNA]</scope>
    <source>
        <strain evidence="2">cv. Maze</strain>
        <tissue evidence="1">Seeds</tissue>
    </source>
</reference>
<keyword evidence="2" id="KW-1185">Reference proteome</keyword>
<dbReference type="Proteomes" id="UP001222027">
    <property type="component" value="Unassembled WGS sequence"/>
</dbReference>
<accession>A0AAV8RAP3</accession>
<organism evidence="1 2">
    <name type="scientific">Ensete ventricosum</name>
    <name type="common">Abyssinian banana</name>
    <name type="synonym">Musa ensete</name>
    <dbReference type="NCBI Taxonomy" id="4639"/>
    <lineage>
        <taxon>Eukaryota</taxon>
        <taxon>Viridiplantae</taxon>
        <taxon>Streptophyta</taxon>
        <taxon>Embryophyta</taxon>
        <taxon>Tracheophyta</taxon>
        <taxon>Spermatophyta</taxon>
        <taxon>Magnoliopsida</taxon>
        <taxon>Liliopsida</taxon>
        <taxon>Zingiberales</taxon>
        <taxon>Musaceae</taxon>
        <taxon>Ensete</taxon>
    </lineage>
</organism>
<evidence type="ECO:0000313" key="1">
    <source>
        <dbReference type="EMBL" id="KAJ8498750.1"/>
    </source>
</evidence>
<gene>
    <name evidence="1" type="ORF">OPV22_009302</name>
</gene>
<sequence>MYAWQLLNRELKTNKAYQEWSNKGSERETPSDPIVRRSRDQEIYMDAVWLCSRIGKQRKHWVYTTLCQPTSAGAESTETFLEVSHG</sequence>
<name>A0AAV8RAP3_ENSVE</name>
<proteinExistence type="predicted"/>
<dbReference type="AlphaFoldDB" id="A0AAV8RAP3"/>
<evidence type="ECO:0000313" key="2">
    <source>
        <dbReference type="Proteomes" id="UP001222027"/>
    </source>
</evidence>
<dbReference type="EMBL" id="JAQQAF010000003">
    <property type="protein sequence ID" value="KAJ8498750.1"/>
    <property type="molecule type" value="Genomic_DNA"/>
</dbReference>
<comment type="caution">
    <text evidence="1">The sequence shown here is derived from an EMBL/GenBank/DDBJ whole genome shotgun (WGS) entry which is preliminary data.</text>
</comment>